<name>A0A0V0QG67_PSEPJ</name>
<evidence type="ECO:0000256" key="4">
    <source>
        <dbReference type="ARBA" id="ARBA00023163"/>
    </source>
</evidence>
<evidence type="ECO:0000256" key="5">
    <source>
        <dbReference type="SAM" id="MobiDB-lite"/>
    </source>
</evidence>
<feature type="compositionally biased region" description="Low complexity" evidence="5">
    <location>
        <begin position="152"/>
        <end position="191"/>
    </location>
</feature>
<feature type="region of interest" description="Disordered" evidence="5">
    <location>
        <begin position="106"/>
        <end position="200"/>
    </location>
</feature>
<evidence type="ECO:0000256" key="1">
    <source>
        <dbReference type="ARBA" id="ARBA00009053"/>
    </source>
</evidence>
<dbReference type="Gene3D" id="1.10.20.10">
    <property type="entry name" value="Histone, subunit A"/>
    <property type="match status" value="1"/>
</dbReference>
<keyword evidence="2" id="KW-0805">Transcription regulation</keyword>
<dbReference type="InParanoid" id="A0A0V0QG67"/>
<protein>
    <submittedName>
        <fullName evidence="7">Histone-fold</fullName>
    </submittedName>
</protein>
<accession>A0A0V0QG67</accession>
<dbReference type="OMA" id="KQNHRTI"/>
<organism evidence="7 8">
    <name type="scientific">Pseudocohnilembus persalinus</name>
    <name type="common">Ciliate</name>
    <dbReference type="NCBI Taxonomy" id="266149"/>
    <lineage>
        <taxon>Eukaryota</taxon>
        <taxon>Sar</taxon>
        <taxon>Alveolata</taxon>
        <taxon>Ciliophora</taxon>
        <taxon>Intramacronucleata</taxon>
        <taxon>Oligohymenophorea</taxon>
        <taxon>Scuticociliatia</taxon>
        <taxon>Philasterida</taxon>
        <taxon>Pseudocohnilembidae</taxon>
        <taxon>Pseudocohnilembus</taxon>
    </lineage>
</organism>
<evidence type="ECO:0000256" key="3">
    <source>
        <dbReference type="ARBA" id="ARBA00023125"/>
    </source>
</evidence>
<dbReference type="SUPFAM" id="SSF47113">
    <property type="entry name" value="Histone-fold"/>
    <property type="match status" value="1"/>
</dbReference>
<dbReference type="PRINTS" id="PR00615">
    <property type="entry name" value="CCAATSUBUNTA"/>
</dbReference>
<dbReference type="PROSITE" id="PS00685">
    <property type="entry name" value="NFYB_HAP3"/>
    <property type="match status" value="1"/>
</dbReference>
<dbReference type="GO" id="GO:0001228">
    <property type="term" value="F:DNA-binding transcription activator activity, RNA polymerase II-specific"/>
    <property type="evidence" value="ECO:0007669"/>
    <property type="project" value="InterPro"/>
</dbReference>
<evidence type="ECO:0000313" key="8">
    <source>
        <dbReference type="Proteomes" id="UP000054937"/>
    </source>
</evidence>
<comment type="caution">
    <text evidence="7">The sequence shown here is derived from an EMBL/GenBank/DDBJ whole genome shotgun (WGS) entry which is preliminary data.</text>
</comment>
<evidence type="ECO:0000259" key="6">
    <source>
        <dbReference type="Pfam" id="PF00808"/>
    </source>
</evidence>
<dbReference type="EMBL" id="LDAU01000174">
    <property type="protein sequence ID" value="KRX01214.1"/>
    <property type="molecule type" value="Genomic_DNA"/>
</dbReference>
<feature type="domain" description="Transcription factor CBF/NF-Y/archaeal histone" evidence="6">
    <location>
        <begin position="16"/>
        <end position="80"/>
    </location>
</feature>
<gene>
    <name evidence="7" type="ORF">PPERSA_05614</name>
</gene>
<dbReference type="PANTHER" id="PTHR11064:SF9">
    <property type="entry name" value="NUCLEAR TRANSCRIPTION FACTOR Y SUBUNIT BETA"/>
    <property type="match status" value="1"/>
</dbReference>
<comment type="similarity">
    <text evidence="1">Belongs to the NFYB/HAP3 subunit family.</text>
</comment>
<feature type="compositionally biased region" description="Acidic residues" evidence="5">
    <location>
        <begin position="128"/>
        <end position="146"/>
    </location>
</feature>
<sequence length="200" mass="23436">MAEQMGERMVPNYSRFLPIANISRIMKKALPENAKIAKDAKETLQECVSEFISFITSEACEKCKNEKRKTINGEDLLFAINTLGFESYVDILKLYLNKYREALKSSEKPNINPGEGQSQQIKQKKNEDDDEEDEDDDDENDDEFDEEKLQNEGEQQQQQQQNQQNKIQSNQENKNYQEQQKQSQQDNLQQQKQDDNNQKE</sequence>
<evidence type="ECO:0000256" key="2">
    <source>
        <dbReference type="ARBA" id="ARBA00023015"/>
    </source>
</evidence>
<keyword evidence="3" id="KW-0238">DNA-binding</keyword>
<dbReference type="Pfam" id="PF00808">
    <property type="entry name" value="CBFD_NFYB_HMF"/>
    <property type="match status" value="1"/>
</dbReference>
<keyword evidence="8" id="KW-1185">Reference proteome</keyword>
<dbReference type="InterPro" id="IPR003956">
    <property type="entry name" value="Transcrpt_fac_NFYB/HAP3_CS"/>
</dbReference>
<keyword evidence="4" id="KW-0804">Transcription</keyword>
<dbReference type="InterPro" id="IPR009072">
    <property type="entry name" value="Histone-fold"/>
</dbReference>
<reference evidence="7 8" key="1">
    <citation type="journal article" date="2015" name="Sci. Rep.">
        <title>Genome of the facultative scuticociliatosis pathogen Pseudocohnilembus persalinus provides insight into its virulence through horizontal gene transfer.</title>
        <authorList>
            <person name="Xiong J."/>
            <person name="Wang G."/>
            <person name="Cheng J."/>
            <person name="Tian M."/>
            <person name="Pan X."/>
            <person name="Warren A."/>
            <person name="Jiang C."/>
            <person name="Yuan D."/>
            <person name="Miao W."/>
        </authorList>
    </citation>
    <scope>NUCLEOTIDE SEQUENCE [LARGE SCALE GENOMIC DNA]</scope>
    <source>
        <strain evidence="7">36N120E</strain>
    </source>
</reference>
<dbReference type="InterPro" id="IPR003958">
    <property type="entry name" value="CBFA_NFYB_domain"/>
</dbReference>
<dbReference type="CDD" id="cd22907">
    <property type="entry name" value="HFD_NFYB"/>
    <property type="match status" value="1"/>
</dbReference>
<proteinExistence type="inferred from homology"/>
<dbReference type="AlphaFoldDB" id="A0A0V0QG67"/>
<dbReference type="GO" id="GO:0000978">
    <property type="term" value="F:RNA polymerase II cis-regulatory region sequence-specific DNA binding"/>
    <property type="evidence" value="ECO:0007669"/>
    <property type="project" value="TreeGrafter"/>
</dbReference>
<dbReference type="GO" id="GO:0016602">
    <property type="term" value="C:CCAAT-binding factor complex"/>
    <property type="evidence" value="ECO:0007669"/>
    <property type="project" value="InterPro"/>
</dbReference>
<dbReference type="PANTHER" id="PTHR11064">
    <property type="entry name" value="CCAAT-BINDING TRANSCRIPTION FACTOR-RELATED"/>
    <property type="match status" value="1"/>
</dbReference>
<dbReference type="OrthoDB" id="386949at2759"/>
<evidence type="ECO:0000313" key="7">
    <source>
        <dbReference type="EMBL" id="KRX01214.1"/>
    </source>
</evidence>
<dbReference type="GO" id="GO:0046982">
    <property type="term" value="F:protein heterodimerization activity"/>
    <property type="evidence" value="ECO:0007669"/>
    <property type="project" value="InterPro"/>
</dbReference>
<dbReference type="Proteomes" id="UP000054937">
    <property type="component" value="Unassembled WGS sequence"/>
</dbReference>
<dbReference type="InterPro" id="IPR027113">
    <property type="entry name" value="Transc_fact_NFYB/HAP3"/>
</dbReference>